<sequence length="222" mass="24886">MYTVVNMIWEDILSFIFPERCIGCGREGSALCAICERAITTKAKALSGTTAILFDYQQPLVKKAIWALKYHRRRALGRYFGTALYREFFKQLIKGGKHLGEEIILLPIPANKKALASRGYNHAAIIAETIVKCGKADGMRISAPRNVLYKKKEVLQQVKARGRVKRAQNVANAFDIRDGEKLFGKTVILIDDVITTGATMSEARRVVRVWKPKRILALAVAH</sequence>
<evidence type="ECO:0000256" key="1">
    <source>
        <dbReference type="ARBA" id="ARBA00008007"/>
    </source>
</evidence>
<name>A0A1G2CXG2_9BACT</name>
<organism evidence="3 4">
    <name type="scientific">Candidatus Lloydbacteria bacterium RIFCSPHIGHO2_01_FULL_49_22</name>
    <dbReference type="NCBI Taxonomy" id="1798658"/>
    <lineage>
        <taxon>Bacteria</taxon>
        <taxon>Candidatus Lloydiibacteriota</taxon>
    </lineage>
</organism>
<protein>
    <recommendedName>
        <fullName evidence="2">Phosphoribosyltransferase domain-containing protein</fullName>
    </recommendedName>
</protein>
<dbReference type="InterPro" id="IPR000836">
    <property type="entry name" value="PRTase_dom"/>
</dbReference>
<accession>A0A1G2CXG2</accession>
<evidence type="ECO:0000259" key="2">
    <source>
        <dbReference type="Pfam" id="PF00156"/>
    </source>
</evidence>
<evidence type="ECO:0000313" key="3">
    <source>
        <dbReference type="EMBL" id="OGZ06034.1"/>
    </source>
</evidence>
<dbReference type="InterPro" id="IPR029057">
    <property type="entry name" value="PRTase-like"/>
</dbReference>
<dbReference type="AlphaFoldDB" id="A0A1G2CXG2"/>
<dbReference type="SUPFAM" id="SSF53271">
    <property type="entry name" value="PRTase-like"/>
    <property type="match status" value="1"/>
</dbReference>
<dbReference type="CDD" id="cd06223">
    <property type="entry name" value="PRTases_typeI"/>
    <property type="match status" value="1"/>
</dbReference>
<dbReference type="Proteomes" id="UP000177122">
    <property type="component" value="Unassembled WGS sequence"/>
</dbReference>
<dbReference type="InterPro" id="IPR051910">
    <property type="entry name" value="ComF/GntX_DNA_util-trans"/>
</dbReference>
<dbReference type="EMBL" id="MHLI01000005">
    <property type="protein sequence ID" value="OGZ06034.1"/>
    <property type="molecule type" value="Genomic_DNA"/>
</dbReference>
<comment type="similarity">
    <text evidence="1">Belongs to the ComF/GntX family.</text>
</comment>
<dbReference type="PANTHER" id="PTHR47505">
    <property type="entry name" value="DNA UTILIZATION PROTEIN YHGH"/>
    <property type="match status" value="1"/>
</dbReference>
<dbReference type="Gene3D" id="3.40.50.2020">
    <property type="match status" value="1"/>
</dbReference>
<dbReference type="Pfam" id="PF00156">
    <property type="entry name" value="Pribosyltran"/>
    <property type="match status" value="1"/>
</dbReference>
<evidence type="ECO:0000313" key="4">
    <source>
        <dbReference type="Proteomes" id="UP000177122"/>
    </source>
</evidence>
<feature type="domain" description="Phosphoribosyltransferase" evidence="2">
    <location>
        <begin position="149"/>
        <end position="215"/>
    </location>
</feature>
<comment type="caution">
    <text evidence="3">The sequence shown here is derived from an EMBL/GenBank/DDBJ whole genome shotgun (WGS) entry which is preliminary data.</text>
</comment>
<gene>
    <name evidence="3" type="ORF">A2845_01275</name>
</gene>
<proteinExistence type="inferred from homology"/>
<dbReference type="PANTHER" id="PTHR47505:SF1">
    <property type="entry name" value="DNA UTILIZATION PROTEIN YHGH"/>
    <property type="match status" value="1"/>
</dbReference>
<reference evidence="3 4" key="1">
    <citation type="journal article" date="2016" name="Nat. Commun.">
        <title>Thousands of microbial genomes shed light on interconnected biogeochemical processes in an aquifer system.</title>
        <authorList>
            <person name="Anantharaman K."/>
            <person name="Brown C.T."/>
            <person name="Hug L.A."/>
            <person name="Sharon I."/>
            <person name="Castelle C.J."/>
            <person name="Probst A.J."/>
            <person name="Thomas B.C."/>
            <person name="Singh A."/>
            <person name="Wilkins M.J."/>
            <person name="Karaoz U."/>
            <person name="Brodie E.L."/>
            <person name="Williams K.H."/>
            <person name="Hubbard S.S."/>
            <person name="Banfield J.F."/>
        </authorList>
    </citation>
    <scope>NUCLEOTIDE SEQUENCE [LARGE SCALE GENOMIC DNA]</scope>
</reference>